<protein>
    <submittedName>
        <fullName evidence="1">Short-chain dehydrogenase</fullName>
    </submittedName>
</protein>
<keyword evidence="2" id="KW-1185">Reference proteome</keyword>
<dbReference type="InterPro" id="IPR036291">
    <property type="entry name" value="NAD(P)-bd_dom_sf"/>
</dbReference>
<accession>A0ABR5J842</accession>
<comment type="caution">
    <text evidence="1">The sequence shown here is derived from an EMBL/GenBank/DDBJ whole genome shotgun (WGS) entry which is preliminary data.</text>
</comment>
<evidence type="ECO:0000313" key="2">
    <source>
        <dbReference type="Proteomes" id="UP000037020"/>
    </source>
</evidence>
<dbReference type="PANTHER" id="PTHR43975:SF2">
    <property type="entry name" value="EG:BACR7A4.14 PROTEIN-RELATED"/>
    <property type="match status" value="1"/>
</dbReference>
<name>A0ABR5J842_9ACTN</name>
<dbReference type="Pfam" id="PF00106">
    <property type="entry name" value="adh_short"/>
    <property type="match status" value="1"/>
</dbReference>
<dbReference type="SUPFAM" id="SSF51735">
    <property type="entry name" value="NAD(P)-binding Rossmann-fold domains"/>
    <property type="match status" value="1"/>
</dbReference>
<reference evidence="1 2" key="1">
    <citation type="submission" date="2015-07" db="EMBL/GenBank/DDBJ databases">
        <authorList>
            <person name="Ju K.-S."/>
            <person name="Doroghazi J.R."/>
            <person name="Metcalf W.W."/>
        </authorList>
    </citation>
    <scope>NUCLEOTIDE SEQUENCE [LARGE SCALE GENOMIC DNA]</scope>
    <source>
        <strain evidence="1 2">NRRL B-3589</strain>
    </source>
</reference>
<dbReference type="Gene3D" id="3.40.50.720">
    <property type="entry name" value="NAD(P)-binding Rossmann-like Domain"/>
    <property type="match status" value="1"/>
</dbReference>
<dbReference type="PRINTS" id="PR00081">
    <property type="entry name" value="GDHRDH"/>
</dbReference>
<organism evidence="1 2">
    <name type="scientific">Streptomyces varsoviensis</name>
    <dbReference type="NCBI Taxonomy" id="67373"/>
    <lineage>
        <taxon>Bacteria</taxon>
        <taxon>Bacillati</taxon>
        <taxon>Actinomycetota</taxon>
        <taxon>Actinomycetes</taxon>
        <taxon>Kitasatosporales</taxon>
        <taxon>Streptomycetaceae</taxon>
        <taxon>Streptomyces</taxon>
    </lineage>
</organism>
<dbReference type="PANTHER" id="PTHR43975">
    <property type="entry name" value="ZGC:101858"/>
    <property type="match status" value="1"/>
</dbReference>
<sequence>MASDAPVALLTGTNRGSGRAIAAALHDRGYQVRSLNRTTSGESWLGEHRCDLADPAQLAESVAQVLAETGRLDACVANAVDRVLDPIEKLSAEDWDRIVAVNLTSVFHLIKAVLPALRHSGGLFVTMGSNASTHYFEGGAVYSATKAAVKALMETLLLEERGNGVRGCLVTPGAIANLEGDHAPYKISIESVGQCVASIIDAWPTDLVVGEVELRPAALPRPPVTGIDRLLHV</sequence>
<evidence type="ECO:0000313" key="1">
    <source>
        <dbReference type="EMBL" id="KOG89291.1"/>
    </source>
</evidence>
<proteinExistence type="predicted"/>
<dbReference type="EMBL" id="LGUT01001265">
    <property type="protein sequence ID" value="KOG89291.1"/>
    <property type="molecule type" value="Genomic_DNA"/>
</dbReference>
<dbReference type="RefSeq" id="WP_030883111.1">
    <property type="nucleotide sequence ID" value="NZ_JBIRHZ010000013.1"/>
</dbReference>
<dbReference type="InterPro" id="IPR002347">
    <property type="entry name" value="SDR_fam"/>
</dbReference>
<gene>
    <name evidence="1" type="ORF">ADK38_15090</name>
</gene>
<dbReference type="Proteomes" id="UP000037020">
    <property type="component" value="Unassembled WGS sequence"/>
</dbReference>